<dbReference type="InterPro" id="IPR022907">
    <property type="entry name" value="VapC_family"/>
</dbReference>
<proteinExistence type="inferred from homology"/>
<evidence type="ECO:0000256" key="1">
    <source>
        <dbReference type="ARBA" id="ARBA00022649"/>
    </source>
</evidence>
<keyword evidence="1 6" id="KW-1277">Toxin-antitoxin system</keyword>
<gene>
    <name evidence="6" type="primary">vapC</name>
    <name evidence="8" type="ORF">ER308_15110</name>
</gene>
<evidence type="ECO:0000313" key="8">
    <source>
        <dbReference type="EMBL" id="QBI20760.1"/>
    </source>
</evidence>
<feature type="binding site" evidence="6">
    <location>
        <position position="96"/>
    </location>
    <ligand>
        <name>Mg(2+)</name>
        <dbReference type="ChEBI" id="CHEBI:18420"/>
    </ligand>
</feature>
<dbReference type="EC" id="3.1.-.-" evidence="6"/>
<keyword evidence="3 6" id="KW-0479">Metal-binding</keyword>
<organism evidence="8 9">
    <name type="scientific">Egibacter rhizosphaerae</name>
    <dbReference type="NCBI Taxonomy" id="1670831"/>
    <lineage>
        <taxon>Bacteria</taxon>
        <taxon>Bacillati</taxon>
        <taxon>Actinomycetota</taxon>
        <taxon>Nitriliruptoria</taxon>
        <taxon>Egibacterales</taxon>
        <taxon>Egibacteraceae</taxon>
        <taxon>Egibacter</taxon>
    </lineage>
</organism>
<feature type="domain" description="PIN" evidence="7">
    <location>
        <begin position="4"/>
        <end position="122"/>
    </location>
</feature>
<dbReference type="GO" id="GO:0000287">
    <property type="term" value="F:magnesium ion binding"/>
    <property type="evidence" value="ECO:0007669"/>
    <property type="project" value="UniProtKB-UniRule"/>
</dbReference>
<dbReference type="GO" id="GO:0004540">
    <property type="term" value="F:RNA nuclease activity"/>
    <property type="evidence" value="ECO:0007669"/>
    <property type="project" value="InterPro"/>
</dbReference>
<protein>
    <recommendedName>
        <fullName evidence="6">Ribonuclease VapC</fullName>
        <shortName evidence="6">RNase VapC</shortName>
        <ecNumber evidence="6">3.1.-.-</ecNumber>
    </recommendedName>
    <alternativeName>
        <fullName evidence="6">Toxin VapC</fullName>
    </alternativeName>
</protein>
<accession>A0A411YHP2</accession>
<dbReference type="EMBL" id="CP036402">
    <property type="protein sequence ID" value="QBI20760.1"/>
    <property type="molecule type" value="Genomic_DNA"/>
</dbReference>
<dbReference type="CDD" id="cd09874">
    <property type="entry name" value="PIN_MT3492-like"/>
    <property type="match status" value="1"/>
</dbReference>
<dbReference type="KEGG" id="erz:ER308_15110"/>
<feature type="binding site" evidence="6">
    <location>
        <position position="6"/>
    </location>
    <ligand>
        <name>Mg(2+)</name>
        <dbReference type="ChEBI" id="CHEBI:18420"/>
    </ligand>
</feature>
<evidence type="ECO:0000256" key="6">
    <source>
        <dbReference type="HAMAP-Rule" id="MF_00265"/>
    </source>
</evidence>
<evidence type="ECO:0000256" key="2">
    <source>
        <dbReference type="ARBA" id="ARBA00022722"/>
    </source>
</evidence>
<evidence type="ECO:0000256" key="4">
    <source>
        <dbReference type="ARBA" id="ARBA00022801"/>
    </source>
</evidence>
<dbReference type="AlphaFoldDB" id="A0A411YHP2"/>
<dbReference type="GO" id="GO:0016787">
    <property type="term" value="F:hydrolase activity"/>
    <property type="evidence" value="ECO:0007669"/>
    <property type="project" value="UniProtKB-KW"/>
</dbReference>
<dbReference type="Proteomes" id="UP000291469">
    <property type="component" value="Chromosome"/>
</dbReference>
<comment type="function">
    <text evidence="6">Toxic component of a toxin-antitoxin (TA) system. An RNase.</text>
</comment>
<dbReference type="InterPro" id="IPR002716">
    <property type="entry name" value="PIN_dom"/>
</dbReference>
<sequence length="136" mass="14418">MTLYVDTSALLKLYVEEAESVACEALLDAEPDVVTARHTAVEARRALTVLLDGGELAAAREQFAQDWTQLRVVEVDAALCETAAAIAERTWVRTLDALHIAAAAGAQTPVVSYDGRLAKAAEAESLEVIAPGIQQG</sequence>
<evidence type="ECO:0000313" key="9">
    <source>
        <dbReference type="Proteomes" id="UP000291469"/>
    </source>
</evidence>
<dbReference type="HAMAP" id="MF_00265">
    <property type="entry name" value="VapC_Nob1"/>
    <property type="match status" value="1"/>
</dbReference>
<dbReference type="Gene3D" id="3.40.50.1010">
    <property type="entry name" value="5'-nuclease"/>
    <property type="match status" value="1"/>
</dbReference>
<evidence type="ECO:0000256" key="3">
    <source>
        <dbReference type="ARBA" id="ARBA00022723"/>
    </source>
</evidence>
<dbReference type="InterPro" id="IPR029060">
    <property type="entry name" value="PIN-like_dom_sf"/>
</dbReference>
<evidence type="ECO:0000259" key="7">
    <source>
        <dbReference type="Pfam" id="PF01850"/>
    </source>
</evidence>
<dbReference type="PANTHER" id="PTHR35901:SF1">
    <property type="entry name" value="EXONUCLEASE VAPC9"/>
    <property type="match status" value="1"/>
</dbReference>
<dbReference type="GO" id="GO:0090729">
    <property type="term" value="F:toxin activity"/>
    <property type="evidence" value="ECO:0007669"/>
    <property type="project" value="UniProtKB-KW"/>
</dbReference>
<name>A0A411YHP2_9ACTN</name>
<comment type="cofactor">
    <cofactor evidence="6">
        <name>Mg(2+)</name>
        <dbReference type="ChEBI" id="CHEBI:18420"/>
    </cofactor>
</comment>
<dbReference type="SUPFAM" id="SSF88723">
    <property type="entry name" value="PIN domain-like"/>
    <property type="match status" value="1"/>
</dbReference>
<evidence type="ECO:0000256" key="5">
    <source>
        <dbReference type="ARBA" id="ARBA00022842"/>
    </source>
</evidence>
<dbReference type="Pfam" id="PF01850">
    <property type="entry name" value="PIN"/>
    <property type="match status" value="1"/>
</dbReference>
<comment type="similarity">
    <text evidence="6">Belongs to the PINc/VapC protein family.</text>
</comment>
<keyword evidence="2 6" id="KW-0540">Nuclease</keyword>
<keyword evidence="6" id="KW-0800">Toxin</keyword>
<keyword evidence="5 6" id="KW-0460">Magnesium</keyword>
<dbReference type="RefSeq" id="WP_131155753.1">
    <property type="nucleotide sequence ID" value="NZ_CP036402.1"/>
</dbReference>
<keyword evidence="9" id="KW-1185">Reference proteome</keyword>
<dbReference type="InterPro" id="IPR051619">
    <property type="entry name" value="TypeII_TA_RNase_PINc/VapC"/>
</dbReference>
<reference evidence="8 9" key="1">
    <citation type="submission" date="2019-01" db="EMBL/GenBank/DDBJ databases">
        <title>Egibacter rhizosphaerae EGI 80759T.</title>
        <authorList>
            <person name="Chen D.-D."/>
            <person name="Tian Y."/>
            <person name="Jiao J.-Y."/>
            <person name="Zhang X.-T."/>
            <person name="Zhang Y.-G."/>
            <person name="Zhang Y."/>
            <person name="Xiao M."/>
            <person name="Shu W.-S."/>
            <person name="Li W.-J."/>
        </authorList>
    </citation>
    <scope>NUCLEOTIDE SEQUENCE [LARGE SCALE GENOMIC DNA]</scope>
    <source>
        <strain evidence="8 9">EGI 80759</strain>
    </source>
</reference>
<dbReference type="PANTHER" id="PTHR35901">
    <property type="entry name" value="RIBONUCLEASE VAPC3"/>
    <property type="match status" value="1"/>
</dbReference>
<dbReference type="OrthoDB" id="4750219at2"/>
<keyword evidence="4 6" id="KW-0378">Hydrolase</keyword>